<proteinExistence type="predicted"/>
<protein>
    <submittedName>
        <fullName evidence="2">Uncharacterized protein</fullName>
    </submittedName>
</protein>
<dbReference type="Proteomes" id="UP001469553">
    <property type="component" value="Unassembled WGS sequence"/>
</dbReference>
<gene>
    <name evidence="2" type="ORF">AMECASPLE_033235</name>
</gene>
<evidence type="ECO:0000313" key="3">
    <source>
        <dbReference type="Proteomes" id="UP001469553"/>
    </source>
</evidence>
<sequence>ENHYPPPEESKRNHPGATVQKPQGAAATSPQAPPEQIQPWTQRPETPGHIIPQAEARQSPGVQAPASGQHNLIKFFRRDDRVKENPLVHTGRSSLDTQCILCSSGRLCA</sequence>
<evidence type="ECO:0000313" key="2">
    <source>
        <dbReference type="EMBL" id="MEQ2305022.1"/>
    </source>
</evidence>
<evidence type="ECO:0000256" key="1">
    <source>
        <dbReference type="SAM" id="MobiDB-lite"/>
    </source>
</evidence>
<feature type="compositionally biased region" description="Basic and acidic residues" evidence="1">
    <location>
        <begin position="1"/>
        <end position="12"/>
    </location>
</feature>
<dbReference type="EMBL" id="JAHRIP010060897">
    <property type="protein sequence ID" value="MEQ2305022.1"/>
    <property type="molecule type" value="Genomic_DNA"/>
</dbReference>
<name>A0ABV0ZFL1_9TELE</name>
<feature type="region of interest" description="Disordered" evidence="1">
    <location>
        <begin position="1"/>
        <end position="49"/>
    </location>
</feature>
<comment type="caution">
    <text evidence="2">The sequence shown here is derived from an EMBL/GenBank/DDBJ whole genome shotgun (WGS) entry which is preliminary data.</text>
</comment>
<keyword evidence="3" id="KW-1185">Reference proteome</keyword>
<feature type="non-terminal residue" evidence="2">
    <location>
        <position position="1"/>
    </location>
</feature>
<reference evidence="2 3" key="1">
    <citation type="submission" date="2021-06" db="EMBL/GenBank/DDBJ databases">
        <authorList>
            <person name="Palmer J.M."/>
        </authorList>
    </citation>
    <scope>NUCLEOTIDE SEQUENCE [LARGE SCALE GENOMIC DNA]</scope>
    <source>
        <strain evidence="2 3">AS_MEX2019</strain>
        <tissue evidence="2">Muscle</tissue>
    </source>
</reference>
<organism evidence="2 3">
    <name type="scientific">Ameca splendens</name>
    <dbReference type="NCBI Taxonomy" id="208324"/>
    <lineage>
        <taxon>Eukaryota</taxon>
        <taxon>Metazoa</taxon>
        <taxon>Chordata</taxon>
        <taxon>Craniata</taxon>
        <taxon>Vertebrata</taxon>
        <taxon>Euteleostomi</taxon>
        <taxon>Actinopterygii</taxon>
        <taxon>Neopterygii</taxon>
        <taxon>Teleostei</taxon>
        <taxon>Neoteleostei</taxon>
        <taxon>Acanthomorphata</taxon>
        <taxon>Ovalentaria</taxon>
        <taxon>Atherinomorphae</taxon>
        <taxon>Cyprinodontiformes</taxon>
        <taxon>Goodeidae</taxon>
        <taxon>Ameca</taxon>
    </lineage>
</organism>
<accession>A0ABV0ZFL1</accession>